<gene>
    <name evidence="1" type="ORF">SAMN02745132_03818</name>
</gene>
<dbReference type="Proteomes" id="UP000190162">
    <property type="component" value="Unassembled WGS sequence"/>
</dbReference>
<protein>
    <submittedName>
        <fullName evidence="1">Uncharacterized protein</fullName>
    </submittedName>
</protein>
<dbReference type="OrthoDB" id="5888987at2"/>
<accession>A0A1T4VGR4</accession>
<dbReference type="EMBL" id="FUXU01000071">
    <property type="protein sequence ID" value="SKA64048.1"/>
    <property type="molecule type" value="Genomic_DNA"/>
</dbReference>
<dbReference type="AlphaFoldDB" id="A0A1T4VGR4"/>
<organism evidence="1 2">
    <name type="scientific">Enterovibrio nigricans DSM 22720</name>
    <dbReference type="NCBI Taxonomy" id="1121868"/>
    <lineage>
        <taxon>Bacteria</taxon>
        <taxon>Pseudomonadati</taxon>
        <taxon>Pseudomonadota</taxon>
        <taxon>Gammaproteobacteria</taxon>
        <taxon>Vibrionales</taxon>
        <taxon>Vibrionaceae</taxon>
        <taxon>Enterovibrio</taxon>
    </lineage>
</organism>
<evidence type="ECO:0000313" key="2">
    <source>
        <dbReference type="Proteomes" id="UP000190162"/>
    </source>
</evidence>
<proteinExistence type="predicted"/>
<sequence>MLDELIAQSLRNFQSDCLSFCEHHYPTIHNRGMKDSHMGKALSRRIVHSFDNLNIDTQFSQLEETSSYKQPIYCIETDSHQVFVLAHRMISASSACRNGLVRDIKQVLGEVSIDKTKDARLIIVADHWIDRSSASKSIPSWWLGHQPIHIDEYISQGIKLVLAEQNLARDIEKECSLEKGRHRLFNPFHRQRDGLPLYKYLLLTATYQI</sequence>
<evidence type="ECO:0000313" key="1">
    <source>
        <dbReference type="EMBL" id="SKA64048.1"/>
    </source>
</evidence>
<reference evidence="2" key="1">
    <citation type="submission" date="2017-02" db="EMBL/GenBank/DDBJ databases">
        <authorList>
            <person name="Varghese N."/>
            <person name="Submissions S."/>
        </authorList>
    </citation>
    <scope>NUCLEOTIDE SEQUENCE [LARGE SCALE GENOMIC DNA]</scope>
    <source>
        <strain evidence="2">DSM 22720</strain>
    </source>
</reference>
<name>A0A1T4VGR4_9GAMM</name>
<dbReference type="RefSeq" id="WP_078753986.1">
    <property type="nucleotide sequence ID" value="NZ_FUXU01000071.1"/>
</dbReference>
<keyword evidence="2" id="KW-1185">Reference proteome</keyword>